<organism evidence="1 2">
    <name type="scientific">Eubacterium ramulus</name>
    <dbReference type="NCBI Taxonomy" id="39490"/>
    <lineage>
        <taxon>Bacteria</taxon>
        <taxon>Bacillati</taxon>
        <taxon>Bacillota</taxon>
        <taxon>Clostridia</taxon>
        <taxon>Eubacteriales</taxon>
        <taxon>Eubacteriaceae</taxon>
        <taxon>Eubacterium</taxon>
    </lineage>
</organism>
<reference evidence="1 2" key="1">
    <citation type="submission" date="2014-09" db="EMBL/GenBank/DDBJ databases">
        <title>Butyrate-producing bacteria isolated from human gut.</title>
        <authorList>
            <person name="Zhang Q."/>
            <person name="Zhao L."/>
        </authorList>
    </citation>
    <scope>NUCLEOTIDE SEQUENCE [LARGE SCALE GENOMIC DNA]</scope>
    <source>
        <strain evidence="1 2">21</strain>
    </source>
</reference>
<gene>
    <name evidence="1" type="ORF">LG34_03005</name>
</gene>
<dbReference type="EMBL" id="JRFU01000028">
    <property type="protein sequence ID" value="PWE87610.1"/>
    <property type="molecule type" value="Genomic_DNA"/>
</dbReference>
<dbReference type="Proteomes" id="UP000245288">
    <property type="component" value="Unassembled WGS sequence"/>
</dbReference>
<evidence type="ECO:0000313" key="2">
    <source>
        <dbReference type="Proteomes" id="UP000245288"/>
    </source>
</evidence>
<dbReference type="AlphaFoldDB" id="A0A2V1JRL8"/>
<keyword evidence="2" id="KW-1185">Reference proteome</keyword>
<protein>
    <submittedName>
        <fullName evidence="1">Uncharacterized protein</fullName>
    </submittedName>
</protein>
<proteinExistence type="predicted"/>
<name>A0A2V1JRL8_EUBRA</name>
<comment type="caution">
    <text evidence="1">The sequence shown here is derived from an EMBL/GenBank/DDBJ whole genome shotgun (WGS) entry which is preliminary data.</text>
</comment>
<evidence type="ECO:0000313" key="1">
    <source>
        <dbReference type="EMBL" id="PWE87610.1"/>
    </source>
</evidence>
<sequence length="314" mass="36310">MGRTKLESKLKNRILDLIESPELHAYLMEHAERLKLKDYVSIIAGAPISLGRKQELLHDMKRSSCLKKQEMDYVSLCCACMDRAVQFLTSETGTIFLIQLMGYDDKHKSDIMDGPYIMTSLANTKNAVKNYYREDMDEDADAEWKTLYWRVELYTASQDVNNGEDGFLSAEYTYIMDKDGEVQYYIHEWNSSNHLNGSLGRMVEDQFFSVSPDLNLPVPYHPGDVLFIDCRPYAPGAFYCRLKEVGDDCCGIQCEYVDAEGNMETGALKHGDYFFNHREVEQYLSPLYRARIVSKYELSWDEIVRRSKNGNESR</sequence>
<accession>A0A2V1JRL8</accession>